<dbReference type="EMBL" id="CM042048">
    <property type="protein sequence ID" value="KAI3758418.1"/>
    <property type="molecule type" value="Genomic_DNA"/>
</dbReference>
<evidence type="ECO:0000313" key="2">
    <source>
        <dbReference type="Proteomes" id="UP001055879"/>
    </source>
</evidence>
<reference evidence="2" key="1">
    <citation type="journal article" date="2022" name="Mol. Ecol. Resour.">
        <title>The genomes of chicory, endive, great burdock and yacon provide insights into Asteraceae palaeo-polyploidization history and plant inulin production.</title>
        <authorList>
            <person name="Fan W."/>
            <person name="Wang S."/>
            <person name="Wang H."/>
            <person name="Wang A."/>
            <person name="Jiang F."/>
            <person name="Liu H."/>
            <person name="Zhao H."/>
            <person name="Xu D."/>
            <person name="Zhang Y."/>
        </authorList>
    </citation>
    <scope>NUCLEOTIDE SEQUENCE [LARGE SCALE GENOMIC DNA]</scope>
    <source>
        <strain evidence="2">cv. Niubang</strain>
    </source>
</reference>
<protein>
    <submittedName>
        <fullName evidence="1">Uncharacterized protein</fullName>
    </submittedName>
</protein>
<name>A0ACB9EIK8_ARCLA</name>
<keyword evidence="2" id="KW-1185">Reference proteome</keyword>
<evidence type="ECO:0000313" key="1">
    <source>
        <dbReference type="EMBL" id="KAI3758418.1"/>
    </source>
</evidence>
<dbReference type="Proteomes" id="UP001055879">
    <property type="component" value="Linkage Group LG02"/>
</dbReference>
<accession>A0ACB9EIK8</accession>
<gene>
    <name evidence="1" type="ORF">L6452_05979</name>
</gene>
<reference evidence="1 2" key="2">
    <citation type="journal article" date="2022" name="Mol. Ecol. Resour.">
        <title>The genomes of chicory, endive, great burdock and yacon provide insights into Asteraceae paleo-polyploidization history and plant inulin production.</title>
        <authorList>
            <person name="Fan W."/>
            <person name="Wang S."/>
            <person name="Wang H."/>
            <person name="Wang A."/>
            <person name="Jiang F."/>
            <person name="Liu H."/>
            <person name="Zhao H."/>
            <person name="Xu D."/>
            <person name="Zhang Y."/>
        </authorList>
    </citation>
    <scope>NUCLEOTIDE SEQUENCE [LARGE SCALE GENOMIC DNA]</scope>
    <source>
        <strain evidence="2">cv. Niubang</strain>
    </source>
</reference>
<sequence length="248" mass="27319">MMSSLRPDLTNKIYRESSYSFSSSEDKAVNHFDLLSESLLLLIFNKIGDVKALGCCCVVSKRFHTLVPQVENVMVCVECVIFDDDATSASGTSDKSRGLFSSIVTLVVRGIVKPIQALGQFLRSKRSSLLTVGKNIHGDDDDLEVMVYIKVVDGDEERDICIIIFNNGSEFGYSSSETLVIHTPIVPSLEPSNESVGCEVRDDTPLLSELVPPNQFNIYDFDGNQESNVDSIGETVMVEVEGKNLFIC</sequence>
<proteinExistence type="predicted"/>
<comment type="caution">
    <text evidence="1">The sequence shown here is derived from an EMBL/GenBank/DDBJ whole genome shotgun (WGS) entry which is preliminary data.</text>
</comment>
<organism evidence="1 2">
    <name type="scientific">Arctium lappa</name>
    <name type="common">Greater burdock</name>
    <name type="synonym">Lappa major</name>
    <dbReference type="NCBI Taxonomy" id="4217"/>
    <lineage>
        <taxon>Eukaryota</taxon>
        <taxon>Viridiplantae</taxon>
        <taxon>Streptophyta</taxon>
        <taxon>Embryophyta</taxon>
        <taxon>Tracheophyta</taxon>
        <taxon>Spermatophyta</taxon>
        <taxon>Magnoliopsida</taxon>
        <taxon>eudicotyledons</taxon>
        <taxon>Gunneridae</taxon>
        <taxon>Pentapetalae</taxon>
        <taxon>asterids</taxon>
        <taxon>campanulids</taxon>
        <taxon>Asterales</taxon>
        <taxon>Asteraceae</taxon>
        <taxon>Carduoideae</taxon>
        <taxon>Cardueae</taxon>
        <taxon>Arctiinae</taxon>
        <taxon>Arctium</taxon>
    </lineage>
</organism>